<keyword evidence="6" id="KW-0472">Membrane</keyword>
<keyword evidence="6" id="KW-0813">Transport</keyword>
<dbReference type="Pfam" id="PF04106">
    <property type="entry name" value="ATG5_UblB"/>
    <property type="match status" value="1"/>
</dbReference>
<dbReference type="Pfam" id="PF20638">
    <property type="entry name" value="ATG5_UblA"/>
    <property type="match status" value="1"/>
</dbReference>
<evidence type="ECO:0000256" key="6">
    <source>
        <dbReference type="RuleBase" id="RU361202"/>
    </source>
</evidence>
<dbReference type="GO" id="GO:0061908">
    <property type="term" value="C:phagophore"/>
    <property type="evidence" value="ECO:0007669"/>
    <property type="project" value="TreeGrafter"/>
</dbReference>
<feature type="domain" description="Autophagy protein ATG5 UblB" evidence="7">
    <location>
        <begin position="155"/>
        <end position="255"/>
    </location>
</feature>
<comment type="function">
    <text evidence="6">Involved in cytoplasm to vacuole transport (Cvt) and autophagic vesicle formation.</text>
</comment>
<dbReference type="Gene3D" id="3.10.20.90">
    <property type="entry name" value="Phosphatidylinositol 3-kinase Catalytic Subunit, Chain A, domain 1"/>
    <property type="match status" value="1"/>
</dbReference>
<evidence type="ECO:0000259" key="9">
    <source>
        <dbReference type="Pfam" id="PF20638"/>
    </source>
</evidence>
<name>A0A0A1T2D8_9HYPO</name>
<dbReference type="GO" id="GO:0019776">
    <property type="term" value="F:Atg8-family ligase activity"/>
    <property type="evidence" value="ECO:0007669"/>
    <property type="project" value="TreeGrafter"/>
</dbReference>
<evidence type="ECO:0000313" key="10">
    <source>
        <dbReference type="EMBL" id="CEJ80245.1"/>
    </source>
</evidence>
<dbReference type="Pfam" id="PF20637">
    <property type="entry name" value="ATG5_HBR"/>
    <property type="match status" value="1"/>
</dbReference>
<feature type="domain" description="Autophagy protein ATG5 alpha-helical bundle region" evidence="8">
    <location>
        <begin position="94"/>
        <end position="148"/>
    </location>
</feature>
<dbReference type="InterPro" id="IPR007239">
    <property type="entry name" value="Atg5"/>
</dbReference>
<dbReference type="Proteomes" id="UP000039046">
    <property type="component" value="Unassembled WGS sequence"/>
</dbReference>
<dbReference type="GO" id="GO:0034727">
    <property type="term" value="P:piecemeal microautophagy of the nucleus"/>
    <property type="evidence" value="ECO:0007669"/>
    <property type="project" value="TreeGrafter"/>
</dbReference>
<comment type="subunit">
    <text evidence="6">Conjugated with ATG12.</text>
</comment>
<dbReference type="Gene3D" id="1.10.246.190">
    <property type="entry name" value="Autophagy protein Apg5, helix rich domain"/>
    <property type="match status" value="1"/>
</dbReference>
<dbReference type="InterPro" id="IPR048939">
    <property type="entry name" value="ATG5_UblA"/>
</dbReference>
<evidence type="ECO:0000256" key="3">
    <source>
        <dbReference type="ARBA" id="ARBA00022499"/>
    </source>
</evidence>
<accession>A0A0A1T2D8</accession>
<dbReference type="GO" id="GO:0034045">
    <property type="term" value="C:phagophore assembly site membrane"/>
    <property type="evidence" value="ECO:0007669"/>
    <property type="project" value="UniProtKB-SubCell"/>
</dbReference>
<evidence type="ECO:0000256" key="5">
    <source>
        <dbReference type="ARBA" id="ARBA00023006"/>
    </source>
</evidence>
<proteinExistence type="inferred from homology"/>
<evidence type="ECO:0000259" key="7">
    <source>
        <dbReference type="Pfam" id="PF04106"/>
    </source>
</evidence>
<feature type="domain" description="Autophagy protein ATG5 UblA" evidence="9">
    <location>
        <begin position="11"/>
        <end position="86"/>
    </location>
</feature>
<dbReference type="GO" id="GO:0000422">
    <property type="term" value="P:autophagy of mitochondrion"/>
    <property type="evidence" value="ECO:0007669"/>
    <property type="project" value="TreeGrafter"/>
</dbReference>
<dbReference type="InterPro" id="IPR042527">
    <property type="entry name" value="Atg5_UblA_dom_sf"/>
</dbReference>
<keyword evidence="11" id="KW-1185">Reference proteome</keyword>
<keyword evidence="3 6" id="KW-1017">Isopeptide bond</keyword>
<comment type="similarity">
    <text evidence="2 6">Belongs to the ATG5 family.</text>
</comment>
<dbReference type="STRING" id="1531966.A0A0A1T2D8"/>
<evidence type="ECO:0000313" key="11">
    <source>
        <dbReference type="Proteomes" id="UP000039046"/>
    </source>
</evidence>
<evidence type="ECO:0000256" key="4">
    <source>
        <dbReference type="ARBA" id="ARBA00022843"/>
    </source>
</evidence>
<organism evidence="10 11">
    <name type="scientific">[Torrubiella] hemipterigena</name>
    <dbReference type="NCBI Taxonomy" id="1531966"/>
    <lineage>
        <taxon>Eukaryota</taxon>
        <taxon>Fungi</taxon>
        <taxon>Dikarya</taxon>
        <taxon>Ascomycota</taxon>
        <taxon>Pezizomycotina</taxon>
        <taxon>Sordariomycetes</taxon>
        <taxon>Hypocreomycetidae</taxon>
        <taxon>Hypocreales</taxon>
        <taxon>Clavicipitaceae</taxon>
        <taxon>Clavicipitaceae incertae sedis</taxon>
        <taxon>'Torrubiella' clade</taxon>
    </lineage>
</organism>
<dbReference type="GO" id="GO:0005776">
    <property type="term" value="C:autophagosome"/>
    <property type="evidence" value="ECO:0007669"/>
    <property type="project" value="TreeGrafter"/>
</dbReference>
<protein>
    <recommendedName>
        <fullName evidence="6">Autophagy protein 5</fullName>
    </recommendedName>
</protein>
<dbReference type="InterPro" id="IPR042526">
    <property type="entry name" value="Atg5_HR"/>
</dbReference>
<keyword evidence="4 6" id="KW-0832">Ubl conjugation</keyword>
<dbReference type="GO" id="GO:0034274">
    <property type="term" value="C:Atg12-Atg5-Atg16 complex"/>
    <property type="evidence" value="ECO:0007669"/>
    <property type="project" value="TreeGrafter"/>
</dbReference>
<evidence type="ECO:0000256" key="2">
    <source>
        <dbReference type="ARBA" id="ARBA00006910"/>
    </source>
</evidence>
<dbReference type="PANTHER" id="PTHR13040">
    <property type="entry name" value="AUTOPHAGY PROTEIN 5"/>
    <property type="match status" value="1"/>
</dbReference>
<evidence type="ECO:0000256" key="1">
    <source>
        <dbReference type="ARBA" id="ARBA00004623"/>
    </source>
</evidence>
<dbReference type="EMBL" id="CDHN01000001">
    <property type="protein sequence ID" value="CEJ80245.1"/>
    <property type="molecule type" value="Genomic_DNA"/>
</dbReference>
<keyword evidence="5 6" id="KW-0072">Autophagy</keyword>
<dbReference type="HOGENOM" id="CLU_051894_2_0_1"/>
<reference evidence="10 11" key="1">
    <citation type="journal article" date="2015" name="Genome Announc.">
        <title>Draft Genome Sequence and Gene Annotation of the Entomopathogenic Fungus Verticillium hemipterigenum.</title>
        <authorList>
            <person name="Horn F."/>
            <person name="Habel A."/>
            <person name="Scharf D.H."/>
            <person name="Dworschak J."/>
            <person name="Brakhage A.A."/>
            <person name="Guthke R."/>
            <person name="Hertweck C."/>
            <person name="Linde J."/>
        </authorList>
    </citation>
    <scope>NUCLEOTIDE SEQUENCE [LARGE SCALE GENOMIC DNA]</scope>
</reference>
<evidence type="ECO:0000259" key="8">
    <source>
        <dbReference type="Pfam" id="PF20637"/>
    </source>
</evidence>
<comment type="subcellular location">
    <subcellularLocation>
        <location evidence="1 6">Preautophagosomal structure membrane</location>
        <topology evidence="1 6">Peripheral membrane protein</topology>
    </subcellularLocation>
</comment>
<dbReference type="InterPro" id="IPR048940">
    <property type="entry name" value="ATG5_HBR"/>
</dbReference>
<gene>
    <name evidence="10" type="ORF">VHEMI00441</name>
</gene>
<dbReference type="Gene3D" id="3.10.20.620">
    <property type="match status" value="1"/>
</dbReference>
<dbReference type="AlphaFoldDB" id="A0A0A1T2D8"/>
<dbReference type="InterPro" id="IPR048318">
    <property type="entry name" value="ATG5_UblB"/>
</dbReference>
<dbReference type="OrthoDB" id="272162at2759"/>
<dbReference type="GO" id="GO:0044233">
    <property type="term" value="C:mitochondria-associated endoplasmic reticulum membrane contact site"/>
    <property type="evidence" value="ECO:0007669"/>
    <property type="project" value="TreeGrafter"/>
</dbReference>
<dbReference type="PANTHER" id="PTHR13040:SF2">
    <property type="entry name" value="AUTOPHAGY PROTEIN 5"/>
    <property type="match status" value="1"/>
</dbReference>
<dbReference type="GO" id="GO:0006995">
    <property type="term" value="P:cellular response to nitrogen starvation"/>
    <property type="evidence" value="ECO:0007669"/>
    <property type="project" value="TreeGrafter"/>
</dbReference>
<sequence>MTSKSLPQTLWDTHVPIHIIHPSSPTTPFVASVPRFSYLALLLPRLSSFFNTPCSSFHFEEVLLRNLAVGLLVDLYQPSLPWRLTVSDGLSWDISDTFLNSAKEADFIRNGNANQIMKMSKSDTTQLWHAVIDNDYPSFAKINNRLLNAPTALKHVPIRIFLPSVQNAEDSSSAPAEAMGSFKIIQSLMQPAQRDRRPTLLGHALREMMPVLFPSSRDPVLATVVMHGAQLPFNTPLQELMKDAAYPDGWICLVVKVL</sequence>